<comment type="caution">
    <text evidence="2">The sequence shown here is derived from an EMBL/GenBank/DDBJ whole genome shotgun (WGS) entry which is preliminary data.</text>
</comment>
<reference evidence="2" key="1">
    <citation type="submission" date="2021-11" db="EMBL/GenBank/DDBJ databases">
        <authorList>
            <consortium name="Genoscope - CEA"/>
            <person name="William W."/>
        </authorList>
    </citation>
    <scope>NUCLEOTIDE SEQUENCE</scope>
</reference>
<gene>
    <name evidence="2" type="ORF">PECAL_2P32510</name>
</gene>
<dbReference type="AlphaFoldDB" id="A0A8J2SDT2"/>
<evidence type="ECO:0000313" key="2">
    <source>
        <dbReference type="EMBL" id="CAH0370100.1"/>
    </source>
</evidence>
<sequence>MMEPGPFQQSFYPDGEHQYLLPDDDGALPAYATTRRTWIMFCVTFGVLHGCAVTSMVYASSLQGKDLSSASLGAFFAAYTTAALFVATDVVRRVGVLYALLTGFCGYVLLAASYLSYEILGGGAVADAVVICVEIKIYGAFVLNHRVVLHAIDATPARRRGGVNSSPLDRARTAASSPRNDLVKNCRVYPTHWLITTQVVLLASVGAGVGGATLWVGQTQHYAQASAAHADVQQIPAKEASADFATLFAVIYVAMEACVKVATAVALGLGATLEGATAGLVGVGACATAFFVHDPLELGLARGARGKPSSDVGKSLRAVALAHVADPRLWLLAPLPLGFGFSSALFTDWVDGLVDEKRGAAAVAVCSTVTTVTAGLAAIVLAGAARKGGPRAPVAVAFSSYAVLGVCLCAHSTSDLMAWRQLVLLFALQGVNRAVFENSTKHIYVEFFRGTPCAAAALASIYVHSGFASTITYFTLFAENKGLGGATLIAFAALIAFGFAAAETRPRPPKSLDDPYS</sequence>
<keyword evidence="3" id="KW-1185">Reference proteome</keyword>
<feature type="transmembrane region" description="Helical" evidence="1">
    <location>
        <begin position="482"/>
        <end position="502"/>
    </location>
</feature>
<feature type="transmembrane region" description="Helical" evidence="1">
    <location>
        <begin position="38"/>
        <end position="58"/>
    </location>
</feature>
<name>A0A8J2SDT2_9STRA</name>
<evidence type="ECO:0000313" key="3">
    <source>
        <dbReference type="Proteomes" id="UP000789595"/>
    </source>
</evidence>
<dbReference type="Proteomes" id="UP000789595">
    <property type="component" value="Unassembled WGS sequence"/>
</dbReference>
<proteinExistence type="predicted"/>
<keyword evidence="1" id="KW-1133">Transmembrane helix</keyword>
<evidence type="ECO:0000256" key="1">
    <source>
        <dbReference type="SAM" id="Phobius"/>
    </source>
</evidence>
<feature type="transmembrane region" description="Helical" evidence="1">
    <location>
        <begin position="394"/>
        <end position="413"/>
    </location>
</feature>
<feature type="transmembrane region" description="Helical" evidence="1">
    <location>
        <begin position="456"/>
        <end position="476"/>
    </location>
</feature>
<organism evidence="2 3">
    <name type="scientific">Pelagomonas calceolata</name>
    <dbReference type="NCBI Taxonomy" id="35677"/>
    <lineage>
        <taxon>Eukaryota</taxon>
        <taxon>Sar</taxon>
        <taxon>Stramenopiles</taxon>
        <taxon>Ochrophyta</taxon>
        <taxon>Pelagophyceae</taxon>
        <taxon>Pelagomonadales</taxon>
        <taxon>Pelagomonadaceae</taxon>
        <taxon>Pelagomonas</taxon>
    </lineage>
</organism>
<protein>
    <submittedName>
        <fullName evidence="2">Uncharacterized protein</fullName>
    </submittedName>
</protein>
<accession>A0A8J2SDT2</accession>
<keyword evidence="1" id="KW-0812">Transmembrane</keyword>
<feature type="transmembrane region" description="Helical" evidence="1">
    <location>
        <begin position="329"/>
        <end position="347"/>
    </location>
</feature>
<dbReference type="InterPro" id="IPR036259">
    <property type="entry name" value="MFS_trans_sf"/>
</dbReference>
<dbReference type="SUPFAM" id="SSF103473">
    <property type="entry name" value="MFS general substrate transporter"/>
    <property type="match status" value="1"/>
</dbReference>
<dbReference type="OrthoDB" id="45365at2759"/>
<feature type="transmembrane region" description="Helical" evidence="1">
    <location>
        <begin position="95"/>
        <end position="117"/>
    </location>
</feature>
<feature type="transmembrane region" description="Helical" evidence="1">
    <location>
        <begin position="359"/>
        <end position="382"/>
    </location>
</feature>
<dbReference type="EMBL" id="CAKKNE010000002">
    <property type="protein sequence ID" value="CAH0370100.1"/>
    <property type="molecule type" value="Genomic_DNA"/>
</dbReference>
<keyword evidence="1" id="KW-0472">Membrane</keyword>
<feature type="transmembrane region" description="Helical" evidence="1">
    <location>
        <begin position="70"/>
        <end position="88"/>
    </location>
</feature>